<evidence type="ECO:0000313" key="2">
    <source>
        <dbReference type="Proteomes" id="UP000651475"/>
    </source>
</evidence>
<keyword evidence="2" id="KW-1185">Reference proteome</keyword>
<dbReference type="Proteomes" id="UP000651475">
    <property type="component" value="Unassembled WGS sequence"/>
</dbReference>
<reference evidence="1 2" key="1">
    <citation type="submission" date="2020-08" db="EMBL/GenBank/DDBJ databases">
        <title>Genome public.</title>
        <authorList>
            <person name="Liu C."/>
            <person name="Sun Q."/>
        </authorList>
    </citation>
    <scope>NUCLEOTIDE SEQUENCE [LARGE SCALE GENOMIC DNA]</scope>
    <source>
        <strain evidence="1 2">NSJ-79</strain>
    </source>
</reference>
<evidence type="ECO:0000313" key="1">
    <source>
        <dbReference type="EMBL" id="MBC5633118.1"/>
    </source>
</evidence>
<proteinExistence type="predicted"/>
<gene>
    <name evidence="1" type="ORF">H8S65_10090</name>
</gene>
<organism evidence="1 2">
    <name type="scientific">Parabacteroides hominis</name>
    <dbReference type="NCBI Taxonomy" id="2763057"/>
    <lineage>
        <taxon>Bacteria</taxon>
        <taxon>Pseudomonadati</taxon>
        <taxon>Bacteroidota</taxon>
        <taxon>Bacteroidia</taxon>
        <taxon>Bacteroidales</taxon>
        <taxon>Tannerellaceae</taxon>
        <taxon>Parabacteroides</taxon>
    </lineage>
</organism>
<comment type="caution">
    <text evidence="1">The sequence shown here is derived from an EMBL/GenBank/DDBJ whole genome shotgun (WGS) entry which is preliminary data.</text>
</comment>
<dbReference type="EMBL" id="JACOOJ010000015">
    <property type="protein sequence ID" value="MBC5633118.1"/>
    <property type="molecule type" value="Genomic_DNA"/>
</dbReference>
<accession>A0ABR7DNU9</accession>
<name>A0ABR7DNU9_9BACT</name>
<sequence>MGYFAGLGAGKGWSTFNFILTPKEFQEIFDGLTYAFIKTGTRVENDYIESNKKDIFEGYEIFFNQILIGQTALTKEKAWSIERVIRVSVTDNIDKVSFRVCENEKKEILPFKVLEPTEPVINIAPFYLSWSVEQEKMSVAYFDTKGVIGLQLSFPKYVSFNYSDYVETSVYKTAELYDILISRIKEISKKAKVETPIKLYKPNFWISTNAIQPINQNRYLKENKLKIQ</sequence>
<protein>
    <submittedName>
        <fullName evidence="1">Uncharacterized protein</fullName>
    </submittedName>
</protein>
<dbReference type="RefSeq" id="WP_186929868.1">
    <property type="nucleotide sequence ID" value="NZ_JACOOJ010000015.1"/>
</dbReference>